<dbReference type="NCBIfam" id="NF005565">
    <property type="entry name" value="PRK07235.1"/>
    <property type="match status" value="1"/>
</dbReference>
<gene>
    <name evidence="2" type="ORF">MMAGJ_20360</name>
</gene>
<reference evidence="2 3" key="1">
    <citation type="journal article" date="2019" name="Emerg. Microbes Infect.">
        <title>Comprehensive subspecies identification of 175 nontuberculous mycobacteria species based on 7547 genomic profiles.</title>
        <authorList>
            <person name="Matsumoto Y."/>
            <person name="Kinjo T."/>
            <person name="Motooka D."/>
            <person name="Nabeya D."/>
            <person name="Jung N."/>
            <person name="Uechi K."/>
            <person name="Horii T."/>
            <person name="Iida T."/>
            <person name="Fujita J."/>
            <person name="Nakamura S."/>
        </authorList>
    </citation>
    <scope>NUCLEOTIDE SEQUENCE [LARGE SCALE GENOMIC DNA]</scope>
    <source>
        <strain evidence="2 3">JCM 12375</strain>
    </source>
</reference>
<dbReference type="InterPro" id="IPR023631">
    <property type="entry name" value="Amidase_dom"/>
</dbReference>
<evidence type="ECO:0000259" key="1">
    <source>
        <dbReference type="Pfam" id="PF01425"/>
    </source>
</evidence>
<dbReference type="PANTHER" id="PTHR11895:SF170">
    <property type="entry name" value="AMIDASE"/>
    <property type="match status" value="1"/>
</dbReference>
<dbReference type="Proteomes" id="UP000465622">
    <property type="component" value="Chromosome"/>
</dbReference>
<dbReference type="PANTHER" id="PTHR11895">
    <property type="entry name" value="TRANSAMIDASE"/>
    <property type="match status" value="1"/>
</dbReference>
<sequence length="511" mass="53736">MNMTVHPPEPANLEQASAAYDLGLSTRELAEFAPHVEDMLASWDVVAELHREIEPPTVTRAWAKPAHNPFGAWYVTCDITSTGAGLLAGRTVAIKDNIAVAGVPMMNGSALVEGYLPNQDATVVTRLLAAGATITGKAVCEDLCFSGASHTAATGPVRNPWDHTRTTGGSSSGSAALVAAGVVDLAIGGDQGGSVRLPAAFTGIVGHKPTHGLVPYTGAFPIEQTLDHLGPMTRTVADAALVLDVIAGPDGLDPRQRDGRDGPTFTDELTRPTAGLRVGVLTEGFGHPESAPGVDAAVRGAVDVLRAEGLLCEEVSIPWHHHGKRIWDVIAVEGGTAQMVDGNAYGRNWQGRYDPALIEHYGSRRRADGSSFPDTVKLVLLAGRHTLDRHHGVHYAMARNLVPRLRAAYDEALSRFDLLVMPTTPILASPIPGSDAPLEEYLARALEMMANTATFDVTGHPACSVPAGLVDGLPVGMMIVGRHLDDATVLRVAHTFEHACGGFPTAPDGAS</sequence>
<dbReference type="Gene3D" id="3.90.1300.10">
    <property type="entry name" value="Amidase signature (AS) domain"/>
    <property type="match status" value="1"/>
</dbReference>
<dbReference type="Pfam" id="PF01425">
    <property type="entry name" value="Amidase"/>
    <property type="match status" value="1"/>
</dbReference>
<dbReference type="PROSITE" id="PS00571">
    <property type="entry name" value="AMIDASES"/>
    <property type="match status" value="1"/>
</dbReference>
<dbReference type="Gene3D" id="1.10.20.60">
    <property type="entry name" value="Glu-tRNAGln amidotransferase C subunit, N-terminal domain"/>
    <property type="match status" value="1"/>
</dbReference>
<evidence type="ECO:0000313" key="2">
    <source>
        <dbReference type="EMBL" id="BBX32754.1"/>
    </source>
</evidence>
<dbReference type="InterPro" id="IPR036928">
    <property type="entry name" value="AS_sf"/>
</dbReference>
<proteinExistence type="predicted"/>
<accession>A0ABN5Y3D8</accession>
<dbReference type="InterPro" id="IPR000120">
    <property type="entry name" value="Amidase"/>
</dbReference>
<dbReference type="SUPFAM" id="SSF75304">
    <property type="entry name" value="Amidase signature (AS) enzymes"/>
    <property type="match status" value="1"/>
</dbReference>
<dbReference type="EMBL" id="AP022567">
    <property type="protein sequence ID" value="BBX32754.1"/>
    <property type="molecule type" value="Genomic_DNA"/>
</dbReference>
<name>A0ABN5Y3D8_MYCME</name>
<organism evidence="2 3">
    <name type="scientific">Mycolicibacterium mageritense</name>
    <name type="common">Mycobacterium mageritense</name>
    <dbReference type="NCBI Taxonomy" id="53462"/>
    <lineage>
        <taxon>Bacteria</taxon>
        <taxon>Bacillati</taxon>
        <taxon>Actinomycetota</taxon>
        <taxon>Actinomycetes</taxon>
        <taxon>Mycobacteriales</taxon>
        <taxon>Mycobacteriaceae</taxon>
        <taxon>Mycolicibacterium</taxon>
    </lineage>
</organism>
<protein>
    <submittedName>
        <fullName evidence="2">Amidase</fullName>
    </submittedName>
</protein>
<dbReference type="InterPro" id="IPR020556">
    <property type="entry name" value="Amidase_CS"/>
</dbReference>
<keyword evidence="3" id="KW-1185">Reference proteome</keyword>
<feature type="domain" description="Amidase" evidence="1">
    <location>
        <begin position="84"/>
        <end position="490"/>
    </location>
</feature>
<evidence type="ECO:0000313" key="3">
    <source>
        <dbReference type="Proteomes" id="UP000465622"/>
    </source>
</evidence>